<dbReference type="PANTHER" id="PTHR12629">
    <property type="entry name" value="DIPHOSPHOINOSITOL POLYPHOSPHATE PHOSPHOHYDROLASE"/>
    <property type="match status" value="1"/>
</dbReference>
<dbReference type="InterPro" id="IPR000086">
    <property type="entry name" value="NUDIX_hydrolase_dom"/>
</dbReference>
<dbReference type="Proteomes" id="UP000823786">
    <property type="component" value="Unassembled WGS sequence"/>
</dbReference>
<evidence type="ECO:0000256" key="4">
    <source>
        <dbReference type="ARBA" id="ARBA00022842"/>
    </source>
</evidence>
<organism evidence="6 7">
    <name type="scientific">Rhizobium herbae</name>
    <dbReference type="NCBI Taxonomy" id="508661"/>
    <lineage>
        <taxon>Bacteria</taxon>
        <taxon>Pseudomonadati</taxon>
        <taxon>Pseudomonadota</taxon>
        <taxon>Alphaproteobacteria</taxon>
        <taxon>Hyphomicrobiales</taxon>
        <taxon>Rhizobiaceae</taxon>
        <taxon>Rhizobium/Agrobacterium group</taxon>
        <taxon>Rhizobium</taxon>
    </lineage>
</organism>
<dbReference type="RefSeq" id="WP_209856239.1">
    <property type="nucleotide sequence ID" value="NZ_JAGGJV010000011.1"/>
</dbReference>
<dbReference type="EMBL" id="JAGGJV010000011">
    <property type="protein sequence ID" value="MBP1861660.1"/>
    <property type="molecule type" value="Genomic_DNA"/>
</dbReference>
<dbReference type="PROSITE" id="PS51462">
    <property type="entry name" value="NUDIX"/>
    <property type="match status" value="1"/>
</dbReference>
<keyword evidence="2" id="KW-0479">Metal-binding</keyword>
<reference evidence="6 7" key="1">
    <citation type="submission" date="2021-03" db="EMBL/GenBank/DDBJ databases">
        <title>Genomic Encyclopedia of Type Strains, Phase IV (KMG-IV): sequencing the most valuable type-strain genomes for metagenomic binning, comparative biology and taxonomic classification.</title>
        <authorList>
            <person name="Goeker M."/>
        </authorList>
    </citation>
    <scope>NUCLEOTIDE SEQUENCE [LARGE SCALE GENOMIC DNA]</scope>
    <source>
        <strain evidence="6 7">DSM 26427</strain>
    </source>
</reference>
<comment type="cofactor">
    <cofactor evidence="1">
        <name>Mg(2+)</name>
        <dbReference type="ChEBI" id="CHEBI:18420"/>
    </cofactor>
</comment>
<proteinExistence type="predicted"/>
<keyword evidence="4" id="KW-0460">Magnesium</keyword>
<dbReference type="PANTHER" id="PTHR12629:SF0">
    <property type="entry name" value="DIPHOSPHOINOSITOL-POLYPHOSPHATE DIPHOSPHATASE"/>
    <property type="match status" value="1"/>
</dbReference>
<evidence type="ECO:0000259" key="5">
    <source>
        <dbReference type="PROSITE" id="PS51462"/>
    </source>
</evidence>
<gene>
    <name evidence="6" type="ORF">J2Z75_005189</name>
</gene>
<comment type="caution">
    <text evidence="6">The sequence shown here is derived from an EMBL/GenBank/DDBJ whole genome shotgun (WGS) entry which is preliminary data.</text>
</comment>
<keyword evidence="3" id="KW-0378">Hydrolase</keyword>
<keyword evidence="7" id="KW-1185">Reference proteome</keyword>
<protein>
    <submittedName>
        <fullName evidence="6">8-oxo-dGTP pyrophosphatase MutT (NUDIX family)</fullName>
    </submittedName>
</protein>
<evidence type="ECO:0000256" key="1">
    <source>
        <dbReference type="ARBA" id="ARBA00001946"/>
    </source>
</evidence>
<dbReference type="CDD" id="cd04666">
    <property type="entry name" value="NUDIX_DIPP2_like_Nudt4"/>
    <property type="match status" value="1"/>
</dbReference>
<dbReference type="SUPFAM" id="SSF55811">
    <property type="entry name" value="Nudix"/>
    <property type="match status" value="1"/>
</dbReference>
<dbReference type="Gene3D" id="3.90.79.10">
    <property type="entry name" value="Nucleoside Triphosphate Pyrophosphohydrolase"/>
    <property type="match status" value="1"/>
</dbReference>
<evidence type="ECO:0000313" key="7">
    <source>
        <dbReference type="Proteomes" id="UP000823786"/>
    </source>
</evidence>
<evidence type="ECO:0000313" key="6">
    <source>
        <dbReference type="EMBL" id="MBP1861660.1"/>
    </source>
</evidence>
<sequence>MRSEKPGRQPTAGKSPTLLQQLARTPDKLFGKSFGQQYGALCFRYKEDGFQVTEIEVLVITSRESRRWIIPKGWPMKGKKPYEAAAIEAWEEAGMRGRVKKKPVGRYTYLKELADGNVAFCIVDMFQIEVTEMMTDFKERGQRVFDWVSPSEAARRVREIELKSLLVNFKPNASKARG</sequence>
<dbReference type="InterPro" id="IPR047198">
    <property type="entry name" value="DDP-like_NUDIX"/>
</dbReference>
<dbReference type="InterPro" id="IPR015797">
    <property type="entry name" value="NUDIX_hydrolase-like_dom_sf"/>
</dbReference>
<accession>A0ABS4EUM3</accession>
<evidence type="ECO:0000256" key="2">
    <source>
        <dbReference type="ARBA" id="ARBA00022723"/>
    </source>
</evidence>
<name>A0ABS4EUM3_9HYPH</name>
<feature type="domain" description="Nudix hydrolase" evidence="5">
    <location>
        <begin position="35"/>
        <end position="170"/>
    </location>
</feature>
<evidence type="ECO:0000256" key="3">
    <source>
        <dbReference type="ARBA" id="ARBA00022801"/>
    </source>
</evidence>